<dbReference type="GO" id="GO:0006139">
    <property type="term" value="P:nucleobase-containing compound metabolic process"/>
    <property type="evidence" value="ECO:0007669"/>
    <property type="project" value="InterPro"/>
</dbReference>
<feature type="domain" description="Cytidylate kinase" evidence="9">
    <location>
        <begin position="33"/>
        <end position="245"/>
    </location>
</feature>
<keyword evidence="11" id="KW-1185">Reference proteome</keyword>
<evidence type="ECO:0000256" key="1">
    <source>
        <dbReference type="ARBA" id="ARBA00009427"/>
    </source>
</evidence>
<keyword evidence="6" id="KW-0067">ATP-binding</keyword>
<dbReference type="GO" id="GO:0036431">
    <property type="term" value="F:dCMP kinase activity"/>
    <property type="evidence" value="ECO:0007669"/>
    <property type="project" value="InterPro"/>
</dbReference>
<protein>
    <recommendedName>
        <fullName evidence="2">(d)CMP kinase</fullName>
        <ecNumber evidence="2">2.7.4.25</ecNumber>
    </recommendedName>
</protein>
<dbReference type="Proteomes" id="UP000278143">
    <property type="component" value="Unassembled WGS sequence"/>
</dbReference>
<dbReference type="CDD" id="cd02020">
    <property type="entry name" value="CMPK"/>
    <property type="match status" value="1"/>
</dbReference>
<evidence type="ECO:0000256" key="5">
    <source>
        <dbReference type="ARBA" id="ARBA00022777"/>
    </source>
</evidence>
<evidence type="ECO:0000256" key="2">
    <source>
        <dbReference type="ARBA" id="ARBA00012906"/>
    </source>
</evidence>
<dbReference type="OrthoDB" id="10263145at2759"/>
<reference evidence="11" key="1">
    <citation type="journal article" date="2018" name="Nat. Microbiol.">
        <title>Leveraging single-cell genomics to expand the fungal tree of life.</title>
        <authorList>
            <person name="Ahrendt S.R."/>
            <person name="Quandt C.A."/>
            <person name="Ciobanu D."/>
            <person name="Clum A."/>
            <person name="Salamov A."/>
            <person name="Andreopoulos B."/>
            <person name="Cheng J.F."/>
            <person name="Woyke T."/>
            <person name="Pelin A."/>
            <person name="Henrissat B."/>
            <person name="Reynolds N.K."/>
            <person name="Benny G.L."/>
            <person name="Smith M.E."/>
            <person name="James T.Y."/>
            <person name="Grigoriev I.V."/>
        </authorList>
    </citation>
    <scope>NUCLEOTIDE SEQUENCE [LARGE SCALE GENOMIC DNA]</scope>
    <source>
        <strain evidence="11">Benny S71-1</strain>
    </source>
</reference>
<comment type="similarity">
    <text evidence="1">Belongs to the cytidylate kinase family. Type 1 subfamily.</text>
</comment>
<evidence type="ECO:0000313" key="11">
    <source>
        <dbReference type="Proteomes" id="UP000278143"/>
    </source>
</evidence>
<evidence type="ECO:0000256" key="3">
    <source>
        <dbReference type="ARBA" id="ARBA00022679"/>
    </source>
</evidence>
<accession>A0A4P9Z1E1</accession>
<keyword evidence="5 10" id="KW-0418">Kinase</keyword>
<keyword evidence="3" id="KW-0808">Transferase</keyword>
<dbReference type="InterPro" id="IPR027417">
    <property type="entry name" value="P-loop_NTPase"/>
</dbReference>
<evidence type="ECO:0000256" key="4">
    <source>
        <dbReference type="ARBA" id="ARBA00022741"/>
    </source>
</evidence>
<evidence type="ECO:0000256" key="6">
    <source>
        <dbReference type="ARBA" id="ARBA00022840"/>
    </source>
</evidence>
<organism evidence="10 11">
    <name type="scientific">Syncephalis pseudoplumigaleata</name>
    <dbReference type="NCBI Taxonomy" id="1712513"/>
    <lineage>
        <taxon>Eukaryota</taxon>
        <taxon>Fungi</taxon>
        <taxon>Fungi incertae sedis</taxon>
        <taxon>Zoopagomycota</taxon>
        <taxon>Zoopagomycotina</taxon>
        <taxon>Zoopagomycetes</taxon>
        <taxon>Zoopagales</taxon>
        <taxon>Piptocephalidaceae</taxon>
        <taxon>Syncephalis</taxon>
    </lineage>
</organism>
<dbReference type="InterPro" id="IPR003136">
    <property type="entry name" value="Cytidylate_kin"/>
</dbReference>
<evidence type="ECO:0000256" key="8">
    <source>
        <dbReference type="ARBA" id="ARBA00048478"/>
    </source>
</evidence>
<dbReference type="Gene3D" id="3.40.50.300">
    <property type="entry name" value="P-loop containing nucleotide triphosphate hydrolases"/>
    <property type="match status" value="1"/>
</dbReference>
<dbReference type="HAMAP" id="MF_00238">
    <property type="entry name" value="Cytidyl_kinase_type1"/>
    <property type="match status" value="1"/>
</dbReference>
<comment type="catalytic activity">
    <reaction evidence="7">
        <text>dCMP + ATP = dCDP + ADP</text>
        <dbReference type="Rhea" id="RHEA:25094"/>
        <dbReference type="ChEBI" id="CHEBI:30616"/>
        <dbReference type="ChEBI" id="CHEBI:57566"/>
        <dbReference type="ChEBI" id="CHEBI:58593"/>
        <dbReference type="ChEBI" id="CHEBI:456216"/>
        <dbReference type="EC" id="2.7.4.25"/>
    </reaction>
</comment>
<evidence type="ECO:0000259" key="9">
    <source>
        <dbReference type="Pfam" id="PF02224"/>
    </source>
</evidence>
<sequence>MAPAWTASYAPRRYFMPAEVQSAPGHRSPFFRIAIDGPAAGGKSSTARTLAARLGFRYVDTAAMTEDARFAFMLDAPPATASDVLRPPRVRVTVNAEDVTEEIRSPVVTRAVAAIARLPTVRARMLQKQRAFGTARETSAPGLVMDGRDIGSVVFPDAELKVFLTAQLEARAQRRFRELMAKQPTPLTPAEQEAAYNALVADIQARDQSDEKRAVSPLIRASDAVLLDTSSMSFAEQVAAIEHLVRARMTPSPQ</sequence>
<comment type="catalytic activity">
    <reaction evidence="8">
        <text>CMP + ATP = CDP + ADP</text>
        <dbReference type="Rhea" id="RHEA:11600"/>
        <dbReference type="ChEBI" id="CHEBI:30616"/>
        <dbReference type="ChEBI" id="CHEBI:58069"/>
        <dbReference type="ChEBI" id="CHEBI:60377"/>
        <dbReference type="ChEBI" id="CHEBI:456216"/>
        <dbReference type="EC" id="2.7.4.25"/>
    </reaction>
</comment>
<proteinExistence type="inferred from homology"/>
<name>A0A4P9Z1E1_9FUNG</name>
<dbReference type="EC" id="2.7.4.25" evidence="2"/>
<gene>
    <name evidence="10" type="ORF">SYNPS1DRAFT_28007</name>
</gene>
<dbReference type="EMBL" id="KZ989460">
    <property type="protein sequence ID" value="RKP26297.1"/>
    <property type="molecule type" value="Genomic_DNA"/>
</dbReference>
<dbReference type="InterPro" id="IPR011994">
    <property type="entry name" value="Cytidylate_kinase_dom"/>
</dbReference>
<keyword evidence="4" id="KW-0547">Nucleotide-binding</keyword>
<dbReference type="Pfam" id="PF02224">
    <property type="entry name" value="Cytidylate_kin"/>
    <property type="match status" value="1"/>
</dbReference>
<evidence type="ECO:0000313" key="10">
    <source>
        <dbReference type="EMBL" id="RKP26297.1"/>
    </source>
</evidence>
<dbReference type="AlphaFoldDB" id="A0A4P9Z1E1"/>
<evidence type="ECO:0000256" key="7">
    <source>
        <dbReference type="ARBA" id="ARBA00047615"/>
    </source>
</evidence>
<dbReference type="GO" id="GO:0005524">
    <property type="term" value="F:ATP binding"/>
    <property type="evidence" value="ECO:0007669"/>
    <property type="project" value="UniProtKB-KW"/>
</dbReference>
<dbReference type="SUPFAM" id="SSF52540">
    <property type="entry name" value="P-loop containing nucleoside triphosphate hydrolases"/>
    <property type="match status" value="1"/>
</dbReference>